<evidence type="ECO:0000256" key="1">
    <source>
        <dbReference type="ARBA" id="ARBA00004651"/>
    </source>
</evidence>
<dbReference type="STRING" id="1777140.AWB79_04112"/>
<dbReference type="Proteomes" id="UP000054851">
    <property type="component" value="Unassembled WGS sequence"/>
</dbReference>
<dbReference type="Pfam" id="PF07690">
    <property type="entry name" value="MFS_1"/>
    <property type="match status" value="1"/>
</dbReference>
<reference evidence="10" key="1">
    <citation type="submission" date="2016-01" db="EMBL/GenBank/DDBJ databases">
        <authorList>
            <person name="Peeters C."/>
        </authorList>
    </citation>
    <scope>NUCLEOTIDE SEQUENCE</scope>
    <source>
        <strain evidence="10">LMG 29322</strain>
    </source>
</reference>
<dbReference type="InterPro" id="IPR020846">
    <property type="entry name" value="MFS_dom"/>
</dbReference>
<keyword evidence="5 8" id="KW-1133">Transmembrane helix</keyword>
<dbReference type="GO" id="GO:0022857">
    <property type="term" value="F:transmembrane transporter activity"/>
    <property type="evidence" value="ECO:0007669"/>
    <property type="project" value="InterPro"/>
</dbReference>
<feature type="transmembrane region" description="Helical" evidence="8">
    <location>
        <begin position="324"/>
        <end position="343"/>
    </location>
</feature>
<dbReference type="PROSITE" id="PS50850">
    <property type="entry name" value="MFS"/>
    <property type="match status" value="1"/>
</dbReference>
<gene>
    <name evidence="10" type="ORF">AWB79_04112</name>
</gene>
<feature type="transmembrane region" description="Helical" evidence="8">
    <location>
        <begin position="349"/>
        <end position="370"/>
    </location>
</feature>
<name>A0A158BRJ7_9BURK</name>
<dbReference type="InterPro" id="IPR000849">
    <property type="entry name" value="Sugar_P_transporter"/>
</dbReference>
<comment type="subcellular location">
    <subcellularLocation>
        <location evidence="1">Cell membrane</location>
        <topology evidence="1">Multi-pass membrane protein</topology>
    </subcellularLocation>
</comment>
<dbReference type="RefSeq" id="WP_061169270.1">
    <property type="nucleotide sequence ID" value="NZ_FCOA02000014.1"/>
</dbReference>
<dbReference type="OrthoDB" id="8596007at2"/>
<evidence type="ECO:0000256" key="4">
    <source>
        <dbReference type="ARBA" id="ARBA00022692"/>
    </source>
</evidence>
<dbReference type="InterPro" id="IPR050382">
    <property type="entry name" value="MFS_Na/Anion_cotransporter"/>
</dbReference>
<evidence type="ECO:0000256" key="6">
    <source>
        <dbReference type="ARBA" id="ARBA00023136"/>
    </source>
</evidence>
<organism evidence="10 11">
    <name type="scientific">Caballeronia hypogeia</name>
    <dbReference type="NCBI Taxonomy" id="1777140"/>
    <lineage>
        <taxon>Bacteria</taxon>
        <taxon>Pseudomonadati</taxon>
        <taxon>Pseudomonadota</taxon>
        <taxon>Betaproteobacteria</taxon>
        <taxon>Burkholderiales</taxon>
        <taxon>Burkholderiaceae</taxon>
        <taxon>Caballeronia</taxon>
    </lineage>
</organism>
<evidence type="ECO:0000256" key="8">
    <source>
        <dbReference type="SAM" id="Phobius"/>
    </source>
</evidence>
<feature type="domain" description="Major facilitator superfamily (MFS) profile" evidence="9">
    <location>
        <begin position="21"/>
        <end position="436"/>
    </location>
</feature>
<keyword evidence="6 8" id="KW-0472">Membrane</keyword>
<dbReference type="SUPFAM" id="SSF103473">
    <property type="entry name" value="MFS general substrate transporter"/>
    <property type="match status" value="1"/>
</dbReference>
<keyword evidence="3" id="KW-1003">Cell membrane</keyword>
<feature type="transmembrane region" description="Helical" evidence="8">
    <location>
        <begin position="46"/>
        <end position="68"/>
    </location>
</feature>
<evidence type="ECO:0000313" key="10">
    <source>
        <dbReference type="EMBL" id="SAK72705.1"/>
    </source>
</evidence>
<keyword evidence="4 8" id="KW-0812">Transmembrane</keyword>
<evidence type="ECO:0000259" key="9">
    <source>
        <dbReference type="PROSITE" id="PS50850"/>
    </source>
</evidence>
<dbReference type="Gene3D" id="1.20.1250.20">
    <property type="entry name" value="MFS general substrate transporter like domains"/>
    <property type="match status" value="2"/>
</dbReference>
<keyword evidence="2" id="KW-0813">Transport</keyword>
<protein>
    <submittedName>
        <fullName evidence="10">D-galactonate transporter</fullName>
    </submittedName>
</protein>
<keyword evidence="11" id="KW-1185">Reference proteome</keyword>
<evidence type="ECO:0000256" key="3">
    <source>
        <dbReference type="ARBA" id="ARBA00022475"/>
    </source>
</evidence>
<dbReference type="CDD" id="cd17319">
    <property type="entry name" value="MFS_ExuT_GudP_like"/>
    <property type="match status" value="1"/>
</dbReference>
<dbReference type="PIRSF" id="PIRSF002808">
    <property type="entry name" value="Hexose_phosphate_transp"/>
    <property type="match status" value="1"/>
</dbReference>
<dbReference type="EMBL" id="FCOA02000014">
    <property type="protein sequence ID" value="SAK72705.1"/>
    <property type="molecule type" value="Genomic_DNA"/>
</dbReference>
<dbReference type="PANTHER" id="PTHR11662:SF399">
    <property type="entry name" value="FI19708P1-RELATED"/>
    <property type="match status" value="1"/>
</dbReference>
<dbReference type="NCBIfam" id="TIGR00893">
    <property type="entry name" value="2A0114"/>
    <property type="match status" value="1"/>
</dbReference>
<comment type="similarity">
    <text evidence="7">Belongs to the major facilitator superfamily. Phthalate permease family.</text>
</comment>
<feature type="transmembrane region" description="Helical" evidence="8">
    <location>
        <begin position="410"/>
        <end position="431"/>
    </location>
</feature>
<feature type="transmembrane region" description="Helical" evidence="8">
    <location>
        <begin position="288"/>
        <end position="312"/>
    </location>
</feature>
<feature type="transmembrane region" description="Helical" evidence="8">
    <location>
        <begin position="377"/>
        <end position="404"/>
    </location>
</feature>
<evidence type="ECO:0000256" key="7">
    <source>
        <dbReference type="ARBA" id="ARBA00038514"/>
    </source>
</evidence>
<feature type="transmembrane region" description="Helical" evidence="8">
    <location>
        <begin position="249"/>
        <end position="268"/>
    </location>
</feature>
<dbReference type="PANTHER" id="PTHR11662">
    <property type="entry name" value="SOLUTE CARRIER FAMILY 17"/>
    <property type="match status" value="1"/>
</dbReference>
<feature type="transmembrane region" description="Helical" evidence="8">
    <location>
        <begin position="180"/>
        <end position="199"/>
    </location>
</feature>
<feature type="transmembrane region" description="Helical" evidence="8">
    <location>
        <begin position="17"/>
        <end position="34"/>
    </location>
</feature>
<dbReference type="InterPro" id="IPR011701">
    <property type="entry name" value="MFS"/>
</dbReference>
<sequence>MNDNAVTHIDTTSRSRVRFLVLAMLFTITALNYGDRATLSITGTALKADFGIGPVEMGYLFSAFAWAYTLSQLPSGWLLDRFGARRVYAGSILLWSIFTLLQSFAGIVGAVGSAVSLLFLLRFCMGAAEAPAFPANAKVVSAWFPASERGMASAVFNSSQYFSAVVFTPMMAWVTHAFGWRYVYLTMGAAGIVIAIAWLKVMRDPAHHPAVNRAELDHIRQGDAGAKAAKQGPVLRAWPLAKQLLSSRMLLGVYLAQFCISVLTYFFLTWFPVYLVQARGMTILQAGFLASVPAICGFVGGMLGGVFSDGLIQRGKPLSFARKLPIVLGMLLSMSIIGCNYVSEDWLVMVLMSVAFFGKGLGALGWAVVADTSPKEAVGLCGSIFNLFGNLAGIVTPIVIGYVVANTGSFAGALFFVGANALITVFSYLVIVGKIERVTLQVFR</sequence>
<evidence type="ECO:0000313" key="11">
    <source>
        <dbReference type="Proteomes" id="UP000054851"/>
    </source>
</evidence>
<dbReference type="InterPro" id="IPR036259">
    <property type="entry name" value="MFS_trans_sf"/>
</dbReference>
<evidence type="ECO:0000256" key="2">
    <source>
        <dbReference type="ARBA" id="ARBA00022448"/>
    </source>
</evidence>
<comment type="caution">
    <text evidence="10">The sequence shown here is derived from an EMBL/GenBank/DDBJ whole genome shotgun (WGS) entry which is preliminary data.</text>
</comment>
<dbReference type="FunFam" id="1.20.1250.20:FF:000010">
    <property type="entry name" value="Probable glucarate transporter"/>
    <property type="match status" value="1"/>
</dbReference>
<proteinExistence type="inferred from homology"/>
<accession>A0A158BRJ7</accession>
<evidence type="ECO:0000256" key="5">
    <source>
        <dbReference type="ARBA" id="ARBA00022989"/>
    </source>
</evidence>
<dbReference type="AlphaFoldDB" id="A0A158BRJ7"/>
<feature type="transmembrane region" description="Helical" evidence="8">
    <location>
        <begin position="88"/>
        <end position="121"/>
    </location>
</feature>
<dbReference type="GO" id="GO:0005886">
    <property type="term" value="C:plasma membrane"/>
    <property type="evidence" value="ECO:0007669"/>
    <property type="project" value="UniProtKB-SubCell"/>
</dbReference>